<evidence type="ECO:0000256" key="5">
    <source>
        <dbReference type="ARBA" id="ARBA00022679"/>
    </source>
</evidence>
<dbReference type="InterPro" id="IPR003385">
    <property type="entry name" value="Glyco_hydro_77"/>
</dbReference>
<dbReference type="AlphaFoldDB" id="A0A0F9TI98"/>
<dbReference type="NCBIfam" id="TIGR00217">
    <property type="entry name" value="malQ"/>
    <property type="match status" value="1"/>
</dbReference>
<evidence type="ECO:0000313" key="9">
    <source>
        <dbReference type="EMBL" id="KKN80970.1"/>
    </source>
</evidence>
<dbReference type="Gene3D" id="3.20.20.80">
    <property type="entry name" value="Glycosidases"/>
    <property type="match status" value="1"/>
</dbReference>
<comment type="similarity">
    <text evidence="2">Belongs to the disproportionating enzyme family.</text>
</comment>
<keyword evidence="5" id="KW-0808">Transferase</keyword>
<comment type="caution">
    <text evidence="9">The sequence shown here is derived from an EMBL/GenBank/DDBJ whole genome shotgun (WGS) entry which is preliminary data.</text>
</comment>
<dbReference type="EC" id="2.4.1.25" evidence="3"/>
<gene>
    <name evidence="9" type="ORF">LCGC14_0324310</name>
</gene>
<accession>A0A0F9TI98</accession>
<protein>
    <recommendedName>
        <fullName evidence="3">4-alpha-glucanotransferase</fullName>
        <ecNumber evidence="3">2.4.1.25</ecNumber>
    </recommendedName>
    <alternativeName>
        <fullName evidence="7">Amylomaltase</fullName>
    </alternativeName>
    <alternativeName>
        <fullName evidence="8">Disproportionating enzyme</fullName>
    </alternativeName>
</protein>
<evidence type="ECO:0000256" key="8">
    <source>
        <dbReference type="ARBA" id="ARBA00031501"/>
    </source>
</evidence>
<comment type="catalytic activity">
    <reaction evidence="1">
        <text>Transfers a segment of a (1-&gt;4)-alpha-D-glucan to a new position in an acceptor, which may be glucose or a (1-&gt;4)-alpha-D-glucan.</text>
        <dbReference type="EC" id="2.4.1.25"/>
    </reaction>
</comment>
<evidence type="ECO:0000256" key="4">
    <source>
        <dbReference type="ARBA" id="ARBA00022676"/>
    </source>
</evidence>
<keyword evidence="6" id="KW-0119">Carbohydrate metabolism</keyword>
<dbReference type="InterPro" id="IPR017853">
    <property type="entry name" value="GH"/>
</dbReference>
<dbReference type="GO" id="GO:0004134">
    <property type="term" value="F:4-alpha-glucanotransferase activity"/>
    <property type="evidence" value="ECO:0007669"/>
    <property type="project" value="UniProtKB-EC"/>
</dbReference>
<evidence type="ECO:0000256" key="7">
    <source>
        <dbReference type="ARBA" id="ARBA00031423"/>
    </source>
</evidence>
<evidence type="ECO:0000256" key="2">
    <source>
        <dbReference type="ARBA" id="ARBA00005684"/>
    </source>
</evidence>
<dbReference type="PANTHER" id="PTHR32438:SF5">
    <property type="entry name" value="4-ALPHA-GLUCANOTRANSFERASE DPE1, CHLOROPLASTIC_AMYLOPLASTIC"/>
    <property type="match status" value="1"/>
</dbReference>
<evidence type="ECO:0000256" key="3">
    <source>
        <dbReference type="ARBA" id="ARBA00012560"/>
    </source>
</evidence>
<dbReference type="GO" id="GO:0005975">
    <property type="term" value="P:carbohydrate metabolic process"/>
    <property type="evidence" value="ECO:0007669"/>
    <property type="project" value="InterPro"/>
</dbReference>
<keyword evidence="4" id="KW-0328">Glycosyltransferase</keyword>
<sequence length="619" mass="66936">MSAQLDRLAASHGIQLAYISELGERQVISDEAKRALLAVLSVDPDHGKAGDFDEAQDAPTRRCALPEAIAANRAWGVACQLYSLRSHRNLGMGDFEDLANLAQVAAAEGAAFIGVNPLHALFLADPGRYSPYSPSSRRFLNPLYIAVDQLAGGPEVIARLRDAEPSLFAGLDGTLVDYPAAGKVKRGLLKQIFHDRIDAIREDQAFERFCAGGDEALAGFALFEAISERQVEAGAHAGWHSWPAALQNRDSAEVARFAEDNADLVLFHCWLQYVAEEQLAEAQARALAAGMPIGLYLDLAVGVAPDGAETWADPSLTIGAARVGSPPDMFNSQGQDWGLAPLSPKALAERGYQPLRDSFEALTRNAGAIRIDHVMGLARLWWIPEGIPSSGGGYVRYPLGAMVDAVAAASEANACLVIGEDLGTVPPGFRHNMEAARILSYRVLYFERHRETEFLLPSAYPKLALACVSTHDLATLAGWWQGADIALRAEMGTQDAAATERDRDSRRHDRRALAVALAEEGILPDDLRPAVAGTDDLPSELPAELAVAIHRFVARTPSVLVTVQLDDMVGAERQPNLPGTTDQYPNWRIRSDVPIEDLPGNERFRALAAAMREERPIAS</sequence>
<dbReference type="PANTHER" id="PTHR32438">
    <property type="entry name" value="4-ALPHA-GLUCANOTRANSFERASE DPE1, CHLOROPLASTIC/AMYLOPLASTIC"/>
    <property type="match status" value="1"/>
</dbReference>
<organism evidence="9">
    <name type="scientific">marine sediment metagenome</name>
    <dbReference type="NCBI Taxonomy" id="412755"/>
    <lineage>
        <taxon>unclassified sequences</taxon>
        <taxon>metagenomes</taxon>
        <taxon>ecological metagenomes</taxon>
    </lineage>
</organism>
<evidence type="ECO:0000256" key="6">
    <source>
        <dbReference type="ARBA" id="ARBA00023277"/>
    </source>
</evidence>
<proteinExistence type="inferred from homology"/>
<dbReference type="EMBL" id="LAZR01000222">
    <property type="protein sequence ID" value="KKN80970.1"/>
    <property type="molecule type" value="Genomic_DNA"/>
</dbReference>
<dbReference type="SUPFAM" id="SSF51445">
    <property type="entry name" value="(Trans)glycosidases"/>
    <property type="match status" value="1"/>
</dbReference>
<dbReference type="Pfam" id="PF02446">
    <property type="entry name" value="Glyco_hydro_77"/>
    <property type="match status" value="1"/>
</dbReference>
<name>A0A0F9TI98_9ZZZZ</name>
<evidence type="ECO:0000256" key="1">
    <source>
        <dbReference type="ARBA" id="ARBA00000439"/>
    </source>
</evidence>
<reference evidence="9" key="1">
    <citation type="journal article" date="2015" name="Nature">
        <title>Complex archaea that bridge the gap between prokaryotes and eukaryotes.</title>
        <authorList>
            <person name="Spang A."/>
            <person name="Saw J.H."/>
            <person name="Jorgensen S.L."/>
            <person name="Zaremba-Niedzwiedzka K."/>
            <person name="Martijn J."/>
            <person name="Lind A.E."/>
            <person name="van Eijk R."/>
            <person name="Schleper C."/>
            <person name="Guy L."/>
            <person name="Ettema T.J."/>
        </authorList>
    </citation>
    <scope>NUCLEOTIDE SEQUENCE</scope>
</reference>